<dbReference type="InterPro" id="IPR053221">
    <property type="entry name" value="Burnettramic_acid_biosynth"/>
</dbReference>
<dbReference type="RefSeq" id="XP_045951311.1">
    <property type="nucleotide sequence ID" value="XM_046101096.1"/>
</dbReference>
<protein>
    <submittedName>
        <fullName evidence="2">Uncharacterized protein</fullName>
    </submittedName>
</protein>
<gene>
    <name evidence="2" type="ORF">BKA67DRAFT_542340</name>
</gene>
<feature type="compositionally biased region" description="Polar residues" evidence="1">
    <location>
        <begin position="31"/>
        <end position="40"/>
    </location>
</feature>
<sequence>MTGDKWNQDVGRDKTDETEALPPYAVVDAGPSSQAQQSSVPRDLASSAKGPTIASPFNFPADIPAPAYTQSSTPVQKPIAIPQLSPDATAPFLHAFAPSLLAHGIPDQTWTSFLDTMSAFLAAKVTDRAVSHAADVAKEVGNVPKRFGKNVASHAKSIGRNISDRAKKGNIVGAAFGVIGGAISLPVSTAIGAVGAVVSLPGTAANAVAQNPRTPRERAAVYAAVANKDWFGPRHLHAQLLDTYELARLLGVSSNEILEGALQGKSADAETQLRSLRTHLSDLQLDQHTTLRLGERTLWLVITKDSASW</sequence>
<dbReference type="OrthoDB" id="37659at2759"/>
<comment type="caution">
    <text evidence="2">The sequence shown here is derived from an EMBL/GenBank/DDBJ whole genome shotgun (WGS) entry which is preliminary data.</text>
</comment>
<feature type="compositionally biased region" description="Basic and acidic residues" evidence="1">
    <location>
        <begin position="1"/>
        <end position="17"/>
    </location>
</feature>
<feature type="region of interest" description="Disordered" evidence="1">
    <location>
        <begin position="1"/>
        <end position="51"/>
    </location>
</feature>
<dbReference type="AlphaFoldDB" id="A0A9P8UBQ1"/>
<reference evidence="2" key="1">
    <citation type="journal article" date="2021" name="Nat. Commun.">
        <title>Genetic determinants of endophytism in the Arabidopsis root mycobiome.</title>
        <authorList>
            <person name="Mesny F."/>
            <person name="Miyauchi S."/>
            <person name="Thiergart T."/>
            <person name="Pickel B."/>
            <person name="Atanasova L."/>
            <person name="Karlsson M."/>
            <person name="Huettel B."/>
            <person name="Barry K.W."/>
            <person name="Haridas S."/>
            <person name="Chen C."/>
            <person name="Bauer D."/>
            <person name="Andreopoulos W."/>
            <person name="Pangilinan J."/>
            <person name="LaButti K."/>
            <person name="Riley R."/>
            <person name="Lipzen A."/>
            <person name="Clum A."/>
            <person name="Drula E."/>
            <person name="Henrissat B."/>
            <person name="Kohler A."/>
            <person name="Grigoriev I.V."/>
            <person name="Martin F.M."/>
            <person name="Hacquard S."/>
        </authorList>
    </citation>
    <scope>NUCLEOTIDE SEQUENCE</scope>
    <source>
        <strain evidence="2">MPI-SDFR-AT-0073</strain>
    </source>
</reference>
<organism evidence="2 3">
    <name type="scientific">Truncatella angustata</name>
    <dbReference type="NCBI Taxonomy" id="152316"/>
    <lineage>
        <taxon>Eukaryota</taxon>
        <taxon>Fungi</taxon>
        <taxon>Dikarya</taxon>
        <taxon>Ascomycota</taxon>
        <taxon>Pezizomycotina</taxon>
        <taxon>Sordariomycetes</taxon>
        <taxon>Xylariomycetidae</taxon>
        <taxon>Amphisphaeriales</taxon>
        <taxon>Sporocadaceae</taxon>
        <taxon>Truncatella</taxon>
    </lineage>
</organism>
<dbReference type="EMBL" id="JAGPXC010000013">
    <property type="protein sequence ID" value="KAH6643381.1"/>
    <property type="molecule type" value="Genomic_DNA"/>
</dbReference>
<evidence type="ECO:0000256" key="1">
    <source>
        <dbReference type="SAM" id="MobiDB-lite"/>
    </source>
</evidence>
<dbReference type="Proteomes" id="UP000758603">
    <property type="component" value="Unassembled WGS sequence"/>
</dbReference>
<dbReference type="GeneID" id="70129988"/>
<proteinExistence type="predicted"/>
<evidence type="ECO:0000313" key="3">
    <source>
        <dbReference type="Proteomes" id="UP000758603"/>
    </source>
</evidence>
<dbReference type="PANTHER" id="PTHR38887:SF1">
    <property type="entry name" value="RAS MODIFICATION PROTEIN ERF4"/>
    <property type="match status" value="1"/>
</dbReference>
<keyword evidence="3" id="KW-1185">Reference proteome</keyword>
<evidence type="ECO:0000313" key="2">
    <source>
        <dbReference type="EMBL" id="KAH6643381.1"/>
    </source>
</evidence>
<dbReference type="PANTHER" id="PTHR38887">
    <property type="entry name" value="CHROMOSOME 21, WHOLE GENOME SHOTGUN SEQUENCE"/>
    <property type="match status" value="1"/>
</dbReference>
<name>A0A9P8UBQ1_9PEZI</name>
<accession>A0A9P8UBQ1</accession>